<dbReference type="OrthoDB" id="6432475at2759"/>
<evidence type="ECO:0000313" key="1">
    <source>
        <dbReference type="EMBL" id="GBN89929.1"/>
    </source>
</evidence>
<protein>
    <submittedName>
        <fullName evidence="1">Uncharacterized protein</fullName>
    </submittedName>
</protein>
<keyword evidence="2" id="KW-1185">Reference proteome</keyword>
<gene>
    <name evidence="1" type="ORF">AVEN_231754_1</name>
</gene>
<dbReference type="EMBL" id="BGPR01023051">
    <property type="protein sequence ID" value="GBN89929.1"/>
    <property type="molecule type" value="Genomic_DNA"/>
</dbReference>
<proteinExistence type="predicted"/>
<comment type="caution">
    <text evidence="1">The sequence shown here is derived from an EMBL/GenBank/DDBJ whole genome shotgun (WGS) entry which is preliminary data.</text>
</comment>
<sequence>MLTEVDRGLKSRLPVAKTHLNVITDYARLWPVLYHITRLHDWVKAFRGGRIESADLHRTGRESIPQHQIDILIGILSIVRLWAGRELSVEVGLGLQTMWSILKKWRMLGRCIALINKQHLANGILLLSGIWQRV</sequence>
<dbReference type="Proteomes" id="UP000499080">
    <property type="component" value="Unassembled WGS sequence"/>
</dbReference>
<accession>A0A4Y2SRV6</accession>
<dbReference type="AlphaFoldDB" id="A0A4Y2SRV6"/>
<organism evidence="1 2">
    <name type="scientific">Araneus ventricosus</name>
    <name type="common">Orbweaver spider</name>
    <name type="synonym">Epeira ventricosa</name>
    <dbReference type="NCBI Taxonomy" id="182803"/>
    <lineage>
        <taxon>Eukaryota</taxon>
        <taxon>Metazoa</taxon>
        <taxon>Ecdysozoa</taxon>
        <taxon>Arthropoda</taxon>
        <taxon>Chelicerata</taxon>
        <taxon>Arachnida</taxon>
        <taxon>Araneae</taxon>
        <taxon>Araneomorphae</taxon>
        <taxon>Entelegynae</taxon>
        <taxon>Araneoidea</taxon>
        <taxon>Araneidae</taxon>
        <taxon>Araneus</taxon>
    </lineage>
</organism>
<name>A0A4Y2SRV6_ARAVE</name>
<evidence type="ECO:0000313" key="2">
    <source>
        <dbReference type="Proteomes" id="UP000499080"/>
    </source>
</evidence>
<reference evidence="1 2" key="1">
    <citation type="journal article" date="2019" name="Sci. Rep.">
        <title>Orb-weaving spider Araneus ventricosus genome elucidates the spidroin gene catalogue.</title>
        <authorList>
            <person name="Kono N."/>
            <person name="Nakamura H."/>
            <person name="Ohtoshi R."/>
            <person name="Moran D.A.P."/>
            <person name="Shinohara A."/>
            <person name="Yoshida Y."/>
            <person name="Fujiwara M."/>
            <person name="Mori M."/>
            <person name="Tomita M."/>
            <person name="Arakawa K."/>
        </authorList>
    </citation>
    <scope>NUCLEOTIDE SEQUENCE [LARGE SCALE GENOMIC DNA]</scope>
</reference>